<accession>A0A1H5XXX9</accession>
<dbReference type="Proteomes" id="UP000236753">
    <property type="component" value="Unassembled WGS sequence"/>
</dbReference>
<gene>
    <name evidence="1" type="ORF">SAMN05216334_13330</name>
</gene>
<dbReference type="AlphaFoldDB" id="A0A1H5XXX9"/>
<sequence length="461" mass="48375">MKYSKLNEVSVISKKVSFVLAFVFAVAMMGLNIQSANAALTGKGLISPKNHFPTWFSDSNSIALQLCLDGDGATGMCFFDPVIPGNATSVATGFGAEAFWWSADATLALAGGSNAILVLALEAAYGAGDPAPNDQFAFGRVRIRIDIPADGEYKIWHPFLNEDDGCKEEVYNATAGRRAINVTRDTGGTAPFETMLSGEVGPFLVWDPAIAPAAPVGYVGDPNIPHEVIGGHCGINYFKIEGPVGVNLDGNGNNVVETSLFSVQGKIYDEANVPPGIEPVRTTYFRTTNAGNGFTTARINTWVKAPVTATVAISGVPQGNQNGPMVFDGENTFFKRSALNRTFGTSIPDQLTVTATSAGGQTNEQLVNVVDQVNITQATWTSATDTIKVVATSSDRISPTVGPAPELTLHIGSKSFTMTQVGILGRYEVSVLLAGEGLLAPPARVTVTSSQGGSDTEGIAD</sequence>
<organism evidence="1 2">
    <name type="scientific">Nitrosomonas ureae</name>
    <dbReference type="NCBI Taxonomy" id="44577"/>
    <lineage>
        <taxon>Bacteria</taxon>
        <taxon>Pseudomonadati</taxon>
        <taxon>Pseudomonadota</taxon>
        <taxon>Betaproteobacteria</taxon>
        <taxon>Nitrosomonadales</taxon>
        <taxon>Nitrosomonadaceae</taxon>
        <taxon>Nitrosomonas</taxon>
    </lineage>
</organism>
<dbReference type="EMBL" id="FNUX01000033">
    <property type="protein sequence ID" value="SEG16561.1"/>
    <property type="molecule type" value="Genomic_DNA"/>
</dbReference>
<reference evidence="1 2" key="1">
    <citation type="submission" date="2016-10" db="EMBL/GenBank/DDBJ databases">
        <authorList>
            <person name="de Groot N.N."/>
        </authorList>
    </citation>
    <scope>NUCLEOTIDE SEQUENCE [LARGE SCALE GENOMIC DNA]</scope>
    <source>
        <strain evidence="1 2">Nm13</strain>
    </source>
</reference>
<name>A0A1H5XXX9_9PROT</name>
<dbReference type="OrthoDB" id="7006393at2"/>
<protein>
    <submittedName>
        <fullName evidence="1">Uncharacterized protein</fullName>
    </submittedName>
</protein>
<evidence type="ECO:0000313" key="1">
    <source>
        <dbReference type="EMBL" id="SEG16561.1"/>
    </source>
</evidence>
<evidence type="ECO:0000313" key="2">
    <source>
        <dbReference type="Proteomes" id="UP000236753"/>
    </source>
</evidence>
<proteinExistence type="predicted"/>
<dbReference type="RefSeq" id="WP_103967527.1">
    <property type="nucleotide sequence ID" value="NZ_FNUX01000033.1"/>
</dbReference>